<organism evidence="2 3">
    <name type="scientific">Myodes glareolus</name>
    <name type="common">Bank vole</name>
    <name type="synonym">Clethrionomys glareolus</name>
    <dbReference type="NCBI Taxonomy" id="447135"/>
    <lineage>
        <taxon>Eukaryota</taxon>
        <taxon>Metazoa</taxon>
        <taxon>Chordata</taxon>
        <taxon>Craniata</taxon>
        <taxon>Vertebrata</taxon>
        <taxon>Euteleostomi</taxon>
        <taxon>Mammalia</taxon>
        <taxon>Eutheria</taxon>
        <taxon>Euarchontoglires</taxon>
        <taxon>Glires</taxon>
        <taxon>Rodentia</taxon>
        <taxon>Myomorpha</taxon>
        <taxon>Muroidea</taxon>
        <taxon>Cricetidae</taxon>
        <taxon>Arvicolinae</taxon>
        <taxon>Myodes</taxon>
    </lineage>
</organism>
<keyword evidence="3" id="KW-1185">Reference proteome</keyword>
<evidence type="ECO:0000313" key="3">
    <source>
        <dbReference type="Proteomes" id="UP001488838"/>
    </source>
</evidence>
<gene>
    <name evidence="2" type="ORF">U0070_020374</name>
</gene>
<dbReference type="EMBL" id="JBBHLL010000015">
    <property type="protein sequence ID" value="KAK7831154.1"/>
    <property type="molecule type" value="Genomic_DNA"/>
</dbReference>
<protein>
    <submittedName>
        <fullName evidence="2">Uncharacterized protein</fullName>
    </submittedName>
</protein>
<dbReference type="Proteomes" id="UP001488838">
    <property type="component" value="Unassembled WGS sequence"/>
</dbReference>
<proteinExistence type="predicted"/>
<accession>A0AAW0JVW9</accession>
<evidence type="ECO:0000313" key="2">
    <source>
        <dbReference type="EMBL" id="KAK7831154.1"/>
    </source>
</evidence>
<sequence length="97" mass="10873">MPADPAAAKGLIPETRTSLDKDVVADGISKPSPPRDLGPQQSLKGWMTRQRWPSLHNLEYVILFMKTLKINKVRSTKKVSMNHKPVLTVSICSHQRV</sequence>
<comment type="caution">
    <text evidence="2">The sequence shown here is derived from an EMBL/GenBank/DDBJ whole genome shotgun (WGS) entry which is preliminary data.</text>
</comment>
<feature type="region of interest" description="Disordered" evidence="1">
    <location>
        <begin position="24"/>
        <end position="43"/>
    </location>
</feature>
<evidence type="ECO:0000256" key="1">
    <source>
        <dbReference type="SAM" id="MobiDB-lite"/>
    </source>
</evidence>
<dbReference type="AlphaFoldDB" id="A0AAW0JVW9"/>
<reference evidence="2 3" key="1">
    <citation type="journal article" date="2023" name="bioRxiv">
        <title>Conserved and derived expression patterns and positive selection on dental genes reveal complex evolutionary context of ever-growing rodent molars.</title>
        <authorList>
            <person name="Calamari Z.T."/>
            <person name="Song A."/>
            <person name="Cohen E."/>
            <person name="Akter M."/>
            <person name="Roy R.D."/>
            <person name="Hallikas O."/>
            <person name="Christensen M.M."/>
            <person name="Li P."/>
            <person name="Marangoni P."/>
            <person name="Jernvall J."/>
            <person name="Klein O.D."/>
        </authorList>
    </citation>
    <scope>NUCLEOTIDE SEQUENCE [LARGE SCALE GENOMIC DNA]</scope>
    <source>
        <strain evidence="2">V071</strain>
    </source>
</reference>
<name>A0AAW0JVW9_MYOGA</name>